<gene>
    <name evidence="1" type="ORF">CDA63_07575</name>
</gene>
<accession>A0A246FPF3</accession>
<organism evidence="1 2">
    <name type="scientific">Hymenobacter amundsenii</name>
    <dbReference type="NCBI Taxonomy" id="2006685"/>
    <lineage>
        <taxon>Bacteria</taxon>
        <taxon>Pseudomonadati</taxon>
        <taxon>Bacteroidota</taxon>
        <taxon>Cytophagia</taxon>
        <taxon>Cytophagales</taxon>
        <taxon>Hymenobacteraceae</taxon>
        <taxon>Hymenobacter</taxon>
    </lineage>
</organism>
<reference evidence="1 2" key="1">
    <citation type="submission" date="2017-06" db="EMBL/GenBank/DDBJ databases">
        <title>Hymenobacter amundsenii sp. nov. isolated from regoliths in Antarctica.</title>
        <authorList>
            <person name="Sedlacek I."/>
            <person name="Kralova S."/>
            <person name="Pantucek R."/>
            <person name="Svec P."/>
            <person name="Holochova P."/>
            <person name="Stankova E."/>
            <person name="Vrbovska V."/>
            <person name="Busse H.-J."/>
        </authorList>
    </citation>
    <scope>NUCLEOTIDE SEQUENCE [LARGE SCALE GENOMIC DNA]</scope>
    <source>
        <strain evidence="1 2">CCM 8682</strain>
    </source>
</reference>
<dbReference type="Proteomes" id="UP000197277">
    <property type="component" value="Unassembled WGS sequence"/>
</dbReference>
<protein>
    <submittedName>
        <fullName evidence="1">Uncharacterized protein</fullName>
    </submittedName>
</protein>
<sequence length="193" mass="21188">MKRLFLMLTLLIPLPGCEDQCGDDVAKFFDVQGIKWQADRVSLSGQTIGTLRSGETVDRASLQLRLAVVARYYSLQRTTAGQAFACTPAPLGYQGTSERVDSLVVLSRYDYDAAHPAGRPLNDLLKVNELLVLQGVRVTSRSIAEADGQPVQGLLLQFTQAPTASAQQQFIVRYRQTNGELYVAETPMITIVP</sequence>
<dbReference type="EMBL" id="NIRR01000009">
    <property type="protein sequence ID" value="OWP63644.1"/>
    <property type="molecule type" value="Genomic_DNA"/>
</dbReference>
<evidence type="ECO:0000313" key="1">
    <source>
        <dbReference type="EMBL" id="OWP63644.1"/>
    </source>
</evidence>
<proteinExistence type="predicted"/>
<evidence type="ECO:0000313" key="2">
    <source>
        <dbReference type="Proteomes" id="UP000197277"/>
    </source>
</evidence>
<keyword evidence="2" id="KW-1185">Reference proteome</keyword>
<dbReference type="AlphaFoldDB" id="A0A246FPF3"/>
<comment type="caution">
    <text evidence="1">The sequence shown here is derived from an EMBL/GenBank/DDBJ whole genome shotgun (WGS) entry which is preliminary data.</text>
</comment>
<name>A0A246FPF3_9BACT</name>